<keyword evidence="3" id="KW-1185">Reference proteome</keyword>
<evidence type="ECO:0000313" key="2">
    <source>
        <dbReference type="EMBL" id="UXX80820.1"/>
    </source>
</evidence>
<dbReference type="InterPro" id="IPR001173">
    <property type="entry name" value="Glyco_trans_2-like"/>
</dbReference>
<dbReference type="Proteomes" id="UP001062165">
    <property type="component" value="Chromosome"/>
</dbReference>
<organism evidence="2 3">
    <name type="scientific">Reichenbachiella carrageenanivorans</name>
    <dbReference type="NCBI Taxonomy" id="2979869"/>
    <lineage>
        <taxon>Bacteria</taxon>
        <taxon>Pseudomonadati</taxon>
        <taxon>Bacteroidota</taxon>
        <taxon>Cytophagia</taxon>
        <taxon>Cytophagales</taxon>
        <taxon>Reichenbachiellaceae</taxon>
        <taxon>Reichenbachiella</taxon>
    </lineage>
</organism>
<dbReference type="SUPFAM" id="SSF53448">
    <property type="entry name" value="Nucleotide-diphospho-sugar transferases"/>
    <property type="match status" value="1"/>
</dbReference>
<dbReference type="Pfam" id="PF00535">
    <property type="entry name" value="Glycos_transf_2"/>
    <property type="match status" value="1"/>
</dbReference>
<dbReference type="PANTHER" id="PTHR22916:SF3">
    <property type="entry name" value="UDP-GLCNAC:BETAGAL BETA-1,3-N-ACETYLGLUCOSAMINYLTRANSFERASE-LIKE PROTEIN 1"/>
    <property type="match status" value="1"/>
</dbReference>
<reference evidence="2" key="1">
    <citation type="submission" date="2022-10" db="EMBL/GenBank/DDBJ databases">
        <title>Comparative genomics and taxonomic characterization of three novel marine species of genus Reichenbachiella exhibiting antioxidant and polysaccharide degradation activities.</title>
        <authorList>
            <person name="Muhammad N."/>
            <person name="Lee Y.-J."/>
            <person name="Ko J."/>
            <person name="Kim S.-G."/>
        </authorList>
    </citation>
    <scope>NUCLEOTIDE SEQUENCE</scope>
    <source>
        <strain evidence="2">Wsw4-B4</strain>
    </source>
</reference>
<dbReference type="CDD" id="cd00761">
    <property type="entry name" value="Glyco_tranf_GTA_type"/>
    <property type="match status" value="1"/>
</dbReference>
<accession>A0ABY6D5C4</accession>
<feature type="domain" description="Glycosyltransferase 2-like" evidence="1">
    <location>
        <begin position="10"/>
        <end position="115"/>
    </location>
</feature>
<dbReference type="Gene3D" id="3.90.550.10">
    <property type="entry name" value="Spore Coat Polysaccharide Biosynthesis Protein SpsA, Chain A"/>
    <property type="match status" value="1"/>
</dbReference>
<dbReference type="PANTHER" id="PTHR22916">
    <property type="entry name" value="GLYCOSYLTRANSFERASE"/>
    <property type="match status" value="1"/>
</dbReference>
<dbReference type="EMBL" id="CP106735">
    <property type="protein sequence ID" value="UXX80820.1"/>
    <property type="molecule type" value="Genomic_DNA"/>
</dbReference>
<sequence length="227" mass="25859">MTNKTSPSTSVVIAVYNGEKYIKESIESVLNQTQPPSEIIVVDDGSTDTTAEIVKTLPIRYFYQQNSGQSAATNYGIAQSTGDYLAFNDADDLWEPNKLKWQHEAFTNVPELDAVFGLLKQFICPQLSTETASKIHCPKEPMNGYCKQTMMIRKSSLEQIGLFNVDTQIGDFIEWYALAKRKGFQSNMIPKVITNRRLHTRNMSVKKKDQRNEFAQILKRHLDAQKR</sequence>
<evidence type="ECO:0000259" key="1">
    <source>
        <dbReference type="Pfam" id="PF00535"/>
    </source>
</evidence>
<protein>
    <submittedName>
        <fullName evidence="2">Glycosyltransferase family 2 protein</fullName>
    </submittedName>
</protein>
<gene>
    <name evidence="2" type="ORF">N7E81_06870</name>
</gene>
<dbReference type="InterPro" id="IPR029044">
    <property type="entry name" value="Nucleotide-diphossugar_trans"/>
</dbReference>
<evidence type="ECO:0000313" key="3">
    <source>
        <dbReference type="Proteomes" id="UP001062165"/>
    </source>
</evidence>
<dbReference type="RefSeq" id="WP_263052549.1">
    <property type="nucleotide sequence ID" value="NZ_CP106735.1"/>
</dbReference>
<name>A0ABY6D5C4_9BACT</name>
<proteinExistence type="predicted"/>